<comment type="function">
    <text evidence="1">Protects DNA against thermal denaturation and modulates transcription.</text>
</comment>
<reference evidence="3" key="1">
    <citation type="submission" date="2014-11" db="EMBL/GenBank/DDBJ databases">
        <authorList>
            <person name="Zhu J."/>
            <person name="Qi W."/>
            <person name="Song R."/>
        </authorList>
    </citation>
    <scope>NUCLEOTIDE SEQUENCE</scope>
</reference>
<dbReference type="Pfam" id="PF05854">
    <property type="entry name" value="MC1"/>
    <property type="match status" value="1"/>
</dbReference>
<sequence length="87" mass="9778">MTEKKYFVLMKGGKDTTQVFHSKQPRGAALKAATRGETDIRLRERGTGKVHVFTGKKEMVPKPASAPAWLPDMINKANVKKIRIDRI</sequence>
<dbReference type="GO" id="GO:0042262">
    <property type="term" value="P:DNA protection"/>
    <property type="evidence" value="ECO:0007669"/>
    <property type="project" value="InterPro"/>
</dbReference>
<dbReference type="Gene3D" id="3.10.470.10">
    <property type="entry name" value="Chromosomal protein MC1"/>
    <property type="match status" value="1"/>
</dbReference>
<organism evidence="3">
    <name type="scientific">uncultured Poseidoniia archaeon</name>
    <dbReference type="NCBI Taxonomy" id="1697135"/>
    <lineage>
        <taxon>Archaea</taxon>
        <taxon>Methanobacteriati</taxon>
        <taxon>Thermoplasmatota</taxon>
        <taxon>Candidatus Poseidoniia</taxon>
        <taxon>environmental samples</taxon>
    </lineage>
</organism>
<dbReference type="AlphaFoldDB" id="A0A1B1TFG2"/>
<proteinExistence type="predicted"/>
<name>A0A1B1TFG2_9ARCH</name>
<evidence type="ECO:0000313" key="3">
    <source>
        <dbReference type="EMBL" id="ANV81021.1"/>
    </source>
</evidence>
<keyword evidence="2" id="KW-0238">DNA-binding</keyword>
<protein>
    <submittedName>
        <fullName evidence="3">Chromosomal protein MC1</fullName>
    </submittedName>
</protein>
<accession>A0A1B1TFG2</accession>
<dbReference type="InterPro" id="IPR036620">
    <property type="entry name" value="MC1_sf"/>
</dbReference>
<dbReference type="InterPro" id="IPR008674">
    <property type="entry name" value="MC1"/>
</dbReference>
<dbReference type="EMBL" id="KP211916">
    <property type="protein sequence ID" value="ANV81021.1"/>
    <property type="molecule type" value="Genomic_DNA"/>
</dbReference>
<dbReference type="SUPFAM" id="SSF102875">
    <property type="entry name" value="Chromosomal protein MC1"/>
    <property type="match status" value="1"/>
</dbReference>
<reference evidence="3" key="2">
    <citation type="journal article" date="2015" name="ISME J.">
        <title>A new class of marine Euryarchaeota group II from the Mediterranean deep chlorophyll maximum.</title>
        <authorList>
            <person name="Martin-Cuadrado A.B."/>
            <person name="Garcia-Heredia I."/>
            <person name="Molto A.G."/>
            <person name="Lopez-Ubeda R."/>
            <person name="Kimes N."/>
            <person name="Lopez-Garcia P."/>
            <person name="Moreira D."/>
            <person name="Rodriguez-Valera F."/>
        </authorList>
    </citation>
    <scope>NUCLEOTIDE SEQUENCE</scope>
</reference>
<evidence type="ECO:0000256" key="2">
    <source>
        <dbReference type="ARBA" id="ARBA00023125"/>
    </source>
</evidence>
<evidence type="ECO:0000256" key="1">
    <source>
        <dbReference type="ARBA" id="ARBA00002562"/>
    </source>
</evidence>